<gene>
    <name evidence="1" type="ORF">LCGC14_1171810</name>
</gene>
<comment type="caution">
    <text evidence="1">The sequence shown here is derived from an EMBL/GenBank/DDBJ whole genome shotgun (WGS) entry which is preliminary data.</text>
</comment>
<dbReference type="EMBL" id="LAZR01005795">
    <property type="protein sequence ID" value="KKM97070.1"/>
    <property type="molecule type" value="Genomic_DNA"/>
</dbReference>
<accession>A0A0F9P7T0</accession>
<evidence type="ECO:0000313" key="1">
    <source>
        <dbReference type="EMBL" id="KKM97070.1"/>
    </source>
</evidence>
<organism evidence="1">
    <name type="scientific">marine sediment metagenome</name>
    <dbReference type="NCBI Taxonomy" id="412755"/>
    <lineage>
        <taxon>unclassified sequences</taxon>
        <taxon>metagenomes</taxon>
        <taxon>ecological metagenomes</taxon>
    </lineage>
</organism>
<proteinExistence type="predicted"/>
<name>A0A0F9P7T0_9ZZZZ</name>
<reference evidence="1" key="1">
    <citation type="journal article" date="2015" name="Nature">
        <title>Complex archaea that bridge the gap between prokaryotes and eukaryotes.</title>
        <authorList>
            <person name="Spang A."/>
            <person name="Saw J.H."/>
            <person name="Jorgensen S.L."/>
            <person name="Zaremba-Niedzwiedzka K."/>
            <person name="Martijn J."/>
            <person name="Lind A.E."/>
            <person name="van Eijk R."/>
            <person name="Schleper C."/>
            <person name="Guy L."/>
            <person name="Ettema T.J."/>
        </authorList>
    </citation>
    <scope>NUCLEOTIDE SEQUENCE</scope>
</reference>
<protein>
    <submittedName>
        <fullName evidence="1">Uncharacterized protein</fullName>
    </submittedName>
</protein>
<sequence>MEQFEEETGKLAIWKGEVSKYFEKWKDRKEREKIKKEKLSIISQSRIEKKIWFFRDLCDIDSNV</sequence>
<dbReference type="AlphaFoldDB" id="A0A0F9P7T0"/>